<organism evidence="1 2">
    <name type="scientific">Hypoxylon rubiginosum</name>
    <dbReference type="NCBI Taxonomy" id="110542"/>
    <lineage>
        <taxon>Eukaryota</taxon>
        <taxon>Fungi</taxon>
        <taxon>Dikarya</taxon>
        <taxon>Ascomycota</taxon>
        <taxon>Pezizomycotina</taxon>
        <taxon>Sordariomycetes</taxon>
        <taxon>Xylariomycetidae</taxon>
        <taxon>Xylariales</taxon>
        <taxon>Hypoxylaceae</taxon>
        <taxon>Hypoxylon</taxon>
    </lineage>
</organism>
<sequence length="347" mass="38017">MATQMPHQQTSPSSPTPSPSPRFTLAFRVVSDGLETSAACALDAARSHALSGGSSGFPLFASLPPELRLKIWEYLIAPRVVAVACLDAEAPPPDEEPEEPWAAFPDLEPVAPDPVPALLLVSRETRALALSRYEPAFAWKTPHVMLSSSSLPQNSSSSSSTPTTATWSRPSAWFNYNLDALYLLGQLEPCDSYGFNSPMAYFLDRQEARRVRRLAVAFAALKYGETAPQHVFGALWHCVDRFPRAAERLGGGRVLVAVTPRDEYTNALMGGLRPLVEGGYGEDERRDVAVARGSAEDEVNIVQKTWRDWYRGSIVTSSLANVQFELVREEDLPQRIAQSADATRGRS</sequence>
<keyword evidence="2" id="KW-1185">Reference proteome</keyword>
<dbReference type="Proteomes" id="UP001497700">
    <property type="component" value="Unassembled WGS sequence"/>
</dbReference>
<name>A0ACB9ZD17_9PEZI</name>
<gene>
    <name evidence="1" type="ORF">F4820DRAFT_464644</name>
</gene>
<evidence type="ECO:0000313" key="2">
    <source>
        <dbReference type="Proteomes" id="UP001497700"/>
    </source>
</evidence>
<dbReference type="EMBL" id="MU393433">
    <property type="protein sequence ID" value="KAI4869100.1"/>
    <property type="molecule type" value="Genomic_DNA"/>
</dbReference>
<proteinExistence type="predicted"/>
<protein>
    <submittedName>
        <fullName evidence="1">Uncharacterized protein</fullName>
    </submittedName>
</protein>
<comment type="caution">
    <text evidence="1">The sequence shown here is derived from an EMBL/GenBank/DDBJ whole genome shotgun (WGS) entry which is preliminary data.</text>
</comment>
<reference evidence="1 2" key="1">
    <citation type="journal article" date="2022" name="New Phytol.">
        <title>Ecological generalism drives hyperdiversity of secondary metabolite gene clusters in xylarialean endophytes.</title>
        <authorList>
            <person name="Franco M.E.E."/>
            <person name="Wisecaver J.H."/>
            <person name="Arnold A.E."/>
            <person name="Ju Y.M."/>
            <person name="Slot J.C."/>
            <person name="Ahrendt S."/>
            <person name="Moore L.P."/>
            <person name="Eastman K.E."/>
            <person name="Scott K."/>
            <person name="Konkel Z."/>
            <person name="Mondo S.J."/>
            <person name="Kuo A."/>
            <person name="Hayes R.D."/>
            <person name="Haridas S."/>
            <person name="Andreopoulos B."/>
            <person name="Riley R."/>
            <person name="LaButti K."/>
            <person name="Pangilinan J."/>
            <person name="Lipzen A."/>
            <person name="Amirebrahimi M."/>
            <person name="Yan J."/>
            <person name="Adam C."/>
            <person name="Keymanesh K."/>
            <person name="Ng V."/>
            <person name="Louie K."/>
            <person name="Northen T."/>
            <person name="Drula E."/>
            <person name="Henrissat B."/>
            <person name="Hsieh H.M."/>
            <person name="Youens-Clark K."/>
            <person name="Lutzoni F."/>
            <person name="Miadlikowska J."/>
            <person name="Eastwood D.C."/>
            <person name="Hamelin R.C."/>
            <person name="Grigoriev I.V."/>
            <person name="U'Ren J.M."/>
        </authorList>
    </citation>
    <scope>NUCLEOTIDE SEQUENCE [LARGE SCALE GENOMIC DNA]</scope>
    <source>
        <strain evidence="1 2">CBS 119005</strain>
    </source>
</reference>
<evidence type="ECO:0000313" key="1">
    <source>
        <dbReference type="EMBL" id="KAI4869100.1"/>
    </source>
</evidence>
<accession>A0ACB9ZD17</accession>